<protein>
    <submittedName>
        <fullName evidence="2">VOC family protein</fullName>
    </submittedName>
</protein>
<gene>
    <name evidence="2" type="ORF">NP064_12735</name>
</gene>
<dbReference type="Proteomes" id="UP001316189">
    <property type="component" value="Chromosome"/>
</dbReference>
<dbReference type="PANTHER" id="PTHR36437">
    <property type="entry name" value="GLYOXALASE/BLEOMYCIN RESISTANCE PROTEIN/DIOXYGENASE"/>
    <property type="match status" value="1"/>
</dbReference>
<accession>A0ABY5KYA5</accession>
<dbReference type="CDD" id="cd07263">
    <property type="entry name" value="VOC_like"/>
    <property type="match status" value="1"/>
</dbReference>
<evidence type="ECO:0000259" key="1">
    <source>
        <dbReference type="PROSITE" id="PS51819"/>
    </source>
</evidence>
<evidence type="ECO:0000313" key="3">
    <source>
        <dbReference type="Proteomes" id="UP001316189"/>
    </source>
</evidence>
<dbReference type="PANTHER" id="PTHR36437:SF2">
    <property type="entry name" value="GLYOXALASE_BLEOMYCIN RESISTANCE PROTEIN_DIOXYGENASE"/>
    <property type="match status" value="1"/>
</dbReference>
<dbReference type="Pfam" id="PF00903">
    <property type="entry name" value="Glyoxalase"/>
    <property type="match status" value="1"/>
</dbReference>
<dbReference type="InterPro" id="IPR037523">
    <property type="entry name" value="VOC_core"/>
</dbReference>
<dbReference type="PROSITE" id="PS51819">
    <property type="entry name" value="VOC"/>
    <property type="match status" value="1"/>
</dbReference>
<evidence type="ECO:0000313" key="2">
    <source>
        <dbReference type="EMBL" id="UUI74649.1"/>
    </source>
</evidence>
<proteinExistence type="predicted"/>
<dbReference type="InterPro" id="IPR029068">
    <property type="entry name" value="Glyas_Bleomycin-R_OHBP_Dase"/>
</dbReference>
<sequence length="134" mass="14673">MPRIQLSSIYVDNQEKALAFYTDVLGFQLKQHVPVGAYAWITLVSADDPAGPELVLEPAAHKAVQPYRRALYRDRIPVTSFAVDSVDAEYERLRELGVRFMQKPTTTGPVTVAVLDDTCGNLVQIASPAASPDA</sequence>
<dbReference type="InterPro" id="IPR004360">
    <property type="entry name" value="Glyas_Fos-R_dOase_dom"/>
</dbReference>
<name>A0ABY5KYA5_9CELL</name>
<dbReference type="EMBL" id="CP101988">
    <property type="protein sequence ID" value="UUI74649.1"/>
    <property type="molecule type" value="Genomic_DNA"/>
</dbReference>
<dbReference type="Gene3D" id="3.10.180.10">
    <property type="entry name" value="2,3-Dihydroxybiphenyl 1,2-Dioxygenase, domain 1"/>
    <property type="match status" value="1"/>
</dbReference>
<reference evidence="2 3" key="1">
    <citation type="submission" date="2022-07" db="EMBL/GenBank/DDBJ databases">
        <title>Novel species in genus cellulomonas.</title>
        <authorList>
            <person name="Ye L."/>
        </authorList>
    </citation>
    <scope>NUCLEOTIDE SEQUENCE [LARGE SCALE GENOMIC DNA]</scope>
    <source>
        <strain evidence="3">zg-Y338</strain>
    </source>
</reference>
<keyword evidence="3" id="KW-1185">Reference proteome</keyword>
<dbReference type="SUPFAM" id="SSF54593">
    <property type="entry name" value="Glyoxalase/Bleomycin resistance protein/Dihydroxybiphenyl dioxygenase"/>
    <property type="match status" value="1"/>
</dbReference>
<feature type="domain" description="VOC" evidence="1">
    <location>
        <begin position="3"/>
        <end position="128"/>
    </location>
</feature>
<organism evidence="2 3">
    <name type="scientific">Cellulomonas chengniuliangii</name>
    <dbReference type="NCBI Taxonomy" id="2968084"/>
    <lineage>
        <taxon>Bacteria</taxon>
        <taxon>Bacillati</taxon>
        <taxon>Actinomycetota</taxon>
        <taxon>Actinomycetes</taxon>
        <taxon>Micrococcales</taxon>
        <taxon>Cellulomonadaceae</taxon>
        <taxon>Cellulomonas</taxon>
    </lineage>
</organism>
<dbReference type="RefSeq" id="WP_227570634.1">
    <property type="nucleotide sequence ID" value="NZ_CP101988.1"/>
</dbReference>